<accession>A0A5N5W2Y2</accession>
<gene>
    <name evidence="1" type="ORF">FRZ00_26230</name>
</gene>
<proteinExistence type="predicted"/>
<evidence type="ECO:0000313" key="2">
    <source>
        <dbReference type="Proteomes" id="UP000327000"/>
    </source>
</evidence>
<evidence type="ECO:0000313" key="1">
    <source>
        <dbReference type="EMBL" id="KAB7835723.1"/>
    </source>
</evidence>
<reference evidence="1 2" key="1">
    <citation type="journal article" date="2019" name="Microb. Cell Fact.">
        <title>Exploring novel herbicidin analogues by transcriptional regulator overexpression and MS/MS molecular networking.</title>
        <authorList>
            <person name="Shi Y."/>
            <person name="Gu R."/>
            <person name="Li Y."/>
            <person name="Wang X."/>
            <person name="Ren W."/>
            <person name="Li X."/>
            <person name="Wang L."/>
            <person name="Xie Y."/>
            <person name="Hong B."/>
        </authorList>
    </citation>
    <scope>NUCLEOTIDE SEQUENCE [LARGE SCALE GENOMIC DNA]</scope>
    <source>
        <strain evidence="1 2">US-43</strain>
    </source>
</reference>
<comment type="caution">
    <text evidence="1">The sequence shown here is derived from an EMBL/GenBank/DDBJ whole genome shotgun (WGS) entry which is preliminary data.</text>
</comment>
<organism evidence="1 2">
    <name type="scientific">Streptomyces mobaraensis</name>
    <name type="common">Streptoverticillium mobaraense</name>
    <dbReference type="NCBI Taxonomy" id="35621"/>
    <lineage>
        <taxon>Bacteria</taxon>
        <taxon>Bacillati</taxon>
        <taxon>Actinomycetota</taxon>
        <taxon>Actinomycetes</taxon>
        <taxon>Kitasatosporales</taxon>
        <taxon>Streptomycetaceae</taxon>
        <taxon>Streptomyces</taxon>
    </lineage>
</organism>
<dbReference type="Proteomes" id="UP000327000">
    <property type="component" value="Unassembled WGS sequence"/>
</dbReference>
<sequence length="95" mass="10516">MFKTPLAVLLRDAAPAGDEPEISTLFKARGAKAPLGERWTVGRPFQSYGAEQRALAAGRSLACHYGYGWAVRDTYMIPKFDDVQIFVGRHVIGEF</sequence>
<dbReference type="EMBL" id="VOKX01000106">
    <property type="protein sequence ID" value="KAB7835723.1"/>
    <property type="molecule type" value="Genomic_DNA"/>
</dbReference>
<dbReference type="AlphaFoldDB" id="A0A5N5W2Y2"/>
<name>A0A5N5W2Y2_STRMB</name>
<keyword evidence="2" id="KW-1185">Reference proteome</keyword>
<protein>
    <submittedName>
        <fullName evidence="1">Uncharacterized protein</fullName>
    </submittedName>
</protein>